<evidence type="ECO:0000256" key="1">
    <source>
        <dbReference type="ARBA" id="ARBA00022475"/>
    </source>
</evidence>
<evidence type="ECO:0000256" key="7">
    <source>
        <dbReference type="HAMAP-Rule" id="MF_02065"/>
    </source>
</evidence>
<keyword evidence="6 7" id="KW-0961">Cell wall biogenesis/degradation</keyword>
<dbReference type="Proteomes" id="UP000198824">
    <property type="component" value="Unassembled WGS sequence"/>
</dbReference>
<evidence type="ECO:0000256" key="2">
    <source>
        <dbReference type="ARBA" id="ARBA00022692"/>
    </source>
</evidence>
<dbReference type="EMBL" id="FOZG01000001">
    <property type="protein sequence ID" value="SFR79186.1"/>
    <property type="molecule type" value="Genomic_DNA"/>
</dbReference>
<evidence type="ECO:0000256" key="3">
    <source>
        <dbReference type="ARBA" id="ARBA00022989"/>
    </source>
</evidence>
<evidence type="ECO:0000256" key="4">
    <source>
        <dbReference type="ARBA" id="ARBA00023136"/>
    </source>
</evidence>
<dbReference type="CDD" id="cd08010">
    <property type="entry name" value="MltG_like"/>
    <property type="match status" value="1"/>
</dbReference>
<protein>
    <recommendedName>
        <fullName evidence="7">Endolytic murein transglycosylase</fullName>
        <ecNumber evidence="7">4.2.2.29</ecNumber>
    </recommendedName>
    <alternativeName>
        <fullName evidence="7">Peptidoglycan lytic transglycosylase</fullName>
    </alternativeName>
    <alternativeName>
        <fullName evidence="7">Peptidoglycan polymerization terminase</fullName>
    </alternativeName>
</protein>
<organism evidence="8 9">
    <name type="scientific">Sphingomonas jatrophae</name>
    <dbReference type="NCBI Taxonomy" id="1166337"/>
    <lineage>
        <taxon>Bacteria</taxon>
        <taxon>Pseudomonadati</taxon>
        <taxon>Pseudomonadota</taxon>
        <taxon>Alphaproteobacteria</taxon>
        <taxon>Sphingomonadales</taxon>
        <taxon>Sphingomonadaceae</taxon>
        <taxon>Sphingomonas</taxon>
    </lineage>
</organism>
<keyword evidence="5 7" id="KW-0456">Lyase</keyword>
<evidence type="ECO:0000256" key="5">
    <source>
        <dbReference type="ARBA" id="ARBA00023239"/>
    </source>
</evidence>
<keyword evidence="9" id="KW-1185">Reference proteome</keyword>
<dbReference type="InterPro" id="IPR003770">
    <property type="entry name" value="MLTG-like"/>
</dbReference>
<keyword evidence="3 7" id="KW-1133">Transmembrane helix</keyword>
<keyword evidence="7" id="KW-0997">Cell inner membrane</keyword>
<dbReference type="NCBIfam" id="TIGR00247">
    <property type="entry name" value="endolytic transglycosylase MltG"/>
    <property type="match status" value="1"/>
</dbReference>
<dbReference type="Gene3D" id="3.30.1490.480">
    <property type="entry name" value="Endolytic murein transglycosylase"/>
    <property type="match status" value="1"/>
</dbReference>
<dbReference type="STRING" id="1166337.SAMN05192580_0363"/>
<keyword evidence="1 7" id="KW-1003">Cell membrane</keyword>
<dbReference type="GO" id="GO:0008932">
    <property type="term" value="F:lytic endotransglycosylase activity"/>
    <property type="evidence" value="ECO:0007669"/>
    <property type="project" value="UniProtKB-UniRule"/>
</dbReference>
<dbReference type="GO" id="GO:0005886">
    <property type="term" value="C:plasma membrane"/>
    <property type="evidence" value="ECO:0007669"/>
    <property type="project" value="UniProtKB-UniRule"/>
</dbReference>
<reference evidence="8 9" key="1">
    <citation type="submission" date="2016-10" db="EMBL/GenBank/DDBJ databases">
        <authorList>
            <person name="de Groot N.N."/>
        </authorList>
    </citation>
    <scope>NUCLEOTIDE SEQUENCE [LARGE SCALE GENOMIC DNA]</scope>
    <source>
        <strain evidence="8 9">S5-249</strain>
    </source>
</reference>
<proteinExistence type="inferred from homology"/>
<name>A0A1I6JJH8_9SPHN</name>
<dbReference type="RefSeq" id="WP_093309816.1">
    <property type="nucleotide sequence ID" value="NZ_FOZG01000001.1"/>
</dbReference>
<comment type="catalytic activity">
    <reaction evidence="7">
        <text>a peptidoglycan chain = a peptidoglycan chain with N-acetyl-1,6-anhydromuramyl-[peptide] at the reducing end + a peptidoglycan chain with N-acetylglucosamine at the non-reducing end.</text>
        <dbReference type="EC" id="4.2.2.29"/>
    </reaction>
</comment>
<gene>
    <name evidence="7" type="primary">mltG</name>
    <name evidence="8" type="ORF">SAMN05192580_0363</name>
</gene>
<accession>A0A1I6JJH8</accession>
<keyword evidence="2 7" id="KW-0812">Transmembrane</keyword>
<dbReference type="OrthoDB" id="9814591at2"/>
<feature type="site" description="Important for catalytic activity" evidence="7">
    <location>
        <position position="212"/>
    </location>
</feature>
<evidence type="ECO:0000313" key="8">
    <source>
        <dbReference type="EMBL" id="SFR79186.1"/>
    </source>
</evidence>
<dbReference type="PANTHER" id="PTHR30518">
    <property type="entry name" value="ENDOLYTIC MUREIN TRANSGLYCOSYLASE"/>
    <property type="match status" value="1"/>
</dbReference>
<dbReference type="Gene3D" id="3.30.160.60">
    <property type="entry name" value="Classic Zinc Finger"/>
    <property type="match status" value="1"/>
</dbReference>
<comment type="function">
    <text evidence="7">Functions as a peptidoglycan terminase that cleaves nascent peptidoglycan strands endolytically to terminate their elongation.</text>
</comment>
<sequence>MATRRKRGRSGRSRALIGLLIVLAVVASFIVWQRRSTTSWTQAGPSAKAIDVTVPEGATLAAAARALEKAGAIPSTTRFLRDARRFGGDEPIKAGDYEVPPRASEKDVLALLQSGKTVQRLVTIPEGMPAVLVRERLMAQPLLTGDVPVPAEGSVLPDSYSFEKGESRAAVLKRMQAAMTRTLDQLWKTRTPASVVQSKHDALTLAAIVEKETAKASERRTVAAVYSNRLRQGMKLQADPTVIYPITQGRPLGRRIRRSELNAVNGYNTYAKAGLPQGPIANPGKESIAAVLDPAPSKALYFVADGTGGHVFASTLAEHNANVQKWYALRRQRGEM</sequence>
<evidence type="ECO:0000256" key="6">
    <source>
        <dbReference type="ARBA" id="ARBA00023316"/>
    </source>
</evidence>
<dbReference type="AlphaFoldDB" id="A0A1I6JJH8"/>
<dbReference type="GO" id="GO:0009252">
    <property type="term" value="P:peptidoglycan biosynthetic process"/>
    <property type="evidence" value="ECO:0007669"/>
    <property type="project" value="UniProtKB-UniRule"/>
</dbReference>
<keyword evidence="4 7" id="KW-0472">Membrane</keyword>
<evidence type="ECO:0000313" key="9">
    <source>
        <dbReference type="Proteomes" id="UP000198824"/>
    </source>
</evidence>
<comment type="similarity">
    <text evidence="7">Belongs to the transglycosylase MltG family.</text>
</comment>
<dbReference type="HAMAP" id="MF_02065">
    <property type="entry name" value="MltG"/>
    <property type="match status" value="1"/>
</dbReference>
<dbReference type="PANTHER" id="PTHR30518:SF2">
    <property type="entry name" value="ENDOLYTIC MUREIN TRANSGLYCOSYLASE"/>
    <property type="match status" value="1"/>
</dbReference>
<dbReference type="GO" id="GO:0071555">
    <property type="term" value="P:cell wall organization"/>
    <property type="evidence" value="ECO:0007669"/>
    <property type="project" value="UniProtKB-KW"/>
</dbReference>
<dbReference type="Pfam" id="PF02618">
    <property type="entry name" value="YceG"/>
    <property type="match status" value="1"/>
</dbReference>
<dbReference type="EC" id="4.2.2.29" evidence="7"/>